<keyword evidence="2" id="KW-0808">Transferase</keyword>
<dbReference type="GO" id="GO:0016747">
    <property type="term" value="F:acyltransferase activity, transferring groups other than amino-acyl groups"/>
    <property type="evidence" value="ECO:0007669"/>
    <property type="project" value="InterPro"/>
</dbReference>
<feature type="domain" description="N-acetyltransferase" evidence="1">
    <location>
        <begin position="120"/>
        <end position="175"/>
    </location>
</feature>
<dbReference type="Gene3D" id="3.40.630.30">
    <property type="match status" value="1"/>
</dbReference>
<dbReference type="CDD" id="cd04301">
    <property type="entry name" value="NAT_SF"/>
    <property type="match status" value="1"/>
</dbReference>
<dbReference type="InterPro" id="IPR016181">
    <property type="entry name" value="Acyl_CoA_acyltransferase"/>
</dbReference>
<evidence type="ECO:0000313" key="2">
    <source>
        <dbReference type="EMBL" id="SFD12993.1"/>
    </source>
</evidence>
<dbReference type="InterPro" id="IPR000182">
    <property type="entry name" value="GNAT_dom"/>
</dbReference>
<sequence length="195" mass="22702">MKLAEDLTEKQLRKIRYVIGDAFVSNELFHEFGSINERRPLVLKYMAAYVDHVYETRSLYLTDDGLGYIGLQFSGDQFALSQMKMLWRIFLRLPFCKLKNMLDHITQIADENRRYAQKPHIDVLMVAVEKRAQGKGYATKLVSFAQDMARKKGVPLLADTDMKNYAEMYQHLGFELYNTKTASNGVTRYNLVWKP</sequence>
<reference evidence="2 3" key="1">
    <citation type="submission" date="2016-10" db="EMBL/GenBank/DDBJ databases">
        <authorList>
            <person name="de Groot N.N."/>
        </authorList>
    </citation>
    <scope>NUCLEOTIDE SEQUENCE [LARGE SCALE GENOMIC DNA]</scope>
    <source>
        <strain evidence="2 3">AR67</strain>
    </source>
</reference>
<dbReference type="OrthoDB" id="2040266at2"/>
<evidence type="ECO:0000259" key="1">
    <source>
        <dbReference type="Pfam" id="PF13508"/>
    </source>
</evidence>
<dbReference type="RefSeq" id="WP_074962971.1">
    <property type="nucleotide sequence ID" value="NZ_FOKQ01000037.1"/>
</dbReference>
<evidence type="ECO:0000313" key="3">
    <source>
        <dbReference type="Proteomes" id="UP000182192"/>
    </source>
</evidence>
<dbReference type="Proteomes" id="UP000182192">
    <property type="component" value="Unassembled WGS sequence"/>
</dbReference>
<dbReference type="SUPFAM" id="SSF55729">
    <property type="entry name" value="Acyl-CoA N-acyltransferases (Nat)"/>
    <property type="match status" value="1"/>
</dbReference>
<dbReference type="Pfam" id="PF13508">
    <property type="entry name" value="Acetyltransf_7"/>
    <property type="match status" value="1"/>
</dbReference>
<name>A0A1I1Q184_RUMAL</name>
<dbReference type="EMBL" id="FOKQ01000037">
    <property type="protein sequence ID" value="SFD12993.1"/>
    <property type="molecule type" value="Genomic_DNA"/>
</dbReference>
<proteinExistence type="predicted"/>
<organism evidence="2 3">
    <name type="scientific">Ruminococcus albus</name>
    <dbReference type="NCBI Taxonomy" id="1264"/>
    <lineage>
        <taxon>Bacteria</taxon>
        <taxon>Bacillati</taxon>
        <taxon>Bacillota</taxon>
        <taxon>Clostridia</taxon>
        <taxon>Eubacteriales</taxon>
        <taxon>Oscillospiraceae</taxon>
        <taxon>Ruminococcus</taxon>
    </lineage>
</organism>
<dbReference type="AlphaFoldDB" id="A0A1I1Q184"/>
<accession>A0A1I1Q184</accession>
<gene>
    <name evidence="2" type="ORF">SAMN02910406_03176</name>
</gene>
<protein>
    <submittedName>
        <fullName evidence="2">Acetyltransferase (GNAT) family protein</fullName>
    </submittedName>
</protein>